<dbReference type="EMBL" id="DQAY01000050">
    <property type="protein sequence ID" value="HCO23030.1"/>
    <property type="molecule type" value="Genomic_DNA"/>
</dbReference>
<proteinExistence type="predicted"/>
<protein>
    <submittedName>
        <fullName evidence="1">Uncharacterized protein</fullName>
    </submittedName>
</protein>
<organism evidence="1 2">
    <name type="scientific">Gimesia maris</name>
    <dbReference type="NCBI Taxonomy" id="122"/>
    <lineage>
        <taxon>Bacteria</taxon>
        <taxon>Pseudomonadati</taxon>
        <taxon>Planctomycetota</taxon>
        <taxon>Planctomycetia</taxon>
        <taxon>Planctomycetales</taxon>
        <taxon>Planctomycetaceae</taxon>
        <taxon>Gimesia</taxon>
    </lineage>
</organism>
<dbReference type="Proteomes" id="UP000263642">
    <property type="component" value="Unassembled WGS sequence"/>
</dbReference>
<evidence type="ECO:0000313" key="1">
    <source>
        <dbReference type="EMBL" id="HCO23030.1"/>
    </source>
</evidence>
<accession>A0A3D3R5X8</accession>
<sequence length="61" mass="7105">MSRSTILVRDALEKLKKFWTQTNSLKPIHNAKIKFAEWGKLFRKQSLGKGLSNFEVTTLLR</sequence>
<gene>
    <name evidence="1" type="ORF">DIT97_08220</name>
</gene>
<dbReference type="AlphaFoldDB" id="A0A3D3R5X8"/>
<reference evidence="1 2" key="1">
    <citation type="journal article" date="2018" name="Nat. Biotechnol.">
        <title>A standardized bacterial taxonomy based on genome phylogeny substantially revises the tree of life.</title>
        <authorList>
            <person name="Parks D.H."/>
            <person name="Chuvochina M."/>
            <person name="Waite D.W."/>
            <person name="Rinke C."/>
            <person name="Skarshewski A."/>
            <person name="Chaumeil P.A."/>
            <person name="Hugenholtz P."/>
        </authorList>
    </citation>
    <scope>NUCLEOTIDE SEQUENCE [LARGE SCALE GENOMIC DNA]</scope>
    <source>
        <strain evidence="1">UBA9375</strain>
    </source>
</reference>
<evidence type="ECO:0000313" key="2">
    <source>
        <dbReference type="Proteomes" id="UP000263642"/>
    </source>
</evidence>
<comment type="caution">
    <text evidence="1">The sequence shown here is derived from an EMBL/GenBank/DDBJ whole genome shotgun (WGS) entry which is preliminary data.</text>
</comment>
<name>A0A3D3R5X8_9PLAN</name>